<dbReference type="EMBL" id="JAVDXZ010000001">
    <property type="protein sequence ID" value="MDR7329616.1"/>
    <property type="molecule type" value="Genomic_DNA"/>
</dbReference>
<dbReference type="InterPro" id="IPR003749">
    <property type="entry name" value="ThiS/MoaD-like"/>
</dbReference>
<dbReference type="InterPro" id="IPR016155">
    <property type="entry name" value="Mopterin_synth/thiamin_S_b"/>
</dbReference>
<dbReference type="CDD" id="cd00565">
    <property type="entry name" value="Ubl_ThiS"/>
    <property type="match status" value="1"/>
</dbReference>
<dbReference type="SUPFAM" id="SSF54285">
    <property type="entry name" value="MoaD/ThiS"/>
    <property type="match status" value="1"/>
</dbReference>
<gene>
    <name evidence="1" type="ORF">J2S39_001292</name>
</gene>
<dbReference type="InterPro" id="IPR010035">
    <property type="entry name" value="Thi_S"/>
</dbReference>
<comment type="caution">
    <text evidence="1">The sequence shown here is derived from an EMBL/GenBank/DDBJ whole genome shotgun (WGS) entry which is preliminary data.</text>
</comment>
<dbReference type="Proteomes" id="UP001180840">
    <property type="component" value="Unassembled WGS sequence"/>
</dbReference>
<dbReference type="NCBIfam" id="TIGR01683">
    <property type="entry name" value="thiS"/>
    <property type="match status" value="1"/>
</dbReference>
<keyword evidence="2" id="KW-1185">Reference proteome</keyword>
<name>A0ABU1ZXF5_9CORY</name>
<evidence type="ECO:0000313" key="1">
    <source>
        <dbReference type="EMBL" id="MDR7329616.1"/>
    </source>
</evidence>
<dbReference type="Pfam" id="PF02597">
    <property type="entry name" value="ThiS"/>
    <property type="match status" value="1"/>
</dbReference>
<dbReference type="RefSeq" id="WP_290194554.1">
    <property type="nucleotide sequence ID" value="NZ_CP047654.1"/>
</dbReference>
<dbReference type="Gene3D" id="3.10.20.30">
    <property type="match status" value="1"/>
</dbReference>
<sequence>MRYIYNGQPRDAEAGPTVAELVDAEVGSRSGVAVAIDGEVVPASTWESTVVDEGATVDLLTAVQGG</sequence>
<proteinExistence type="predicted"/>
<dbReference type="InterPro" id="IPR012675">
    <property type="entry name" value="Beta-grasp_dom_sf"/>
</dbReference>
<reference evidence="1" key="1">
    <citation type="submission" date="2023-07" db="EMBL/GenBank/DDBJ databases">
        <title>Sequencing the genomes of 1000 actinobacteria strains.</title>
        <authorList>
            <person name="Klenk H.-P."/>
        </authorList>
    </citation>
    <scope>NUCLEOTIDE SEQUENCE</scope>
    <source>
        <strain evidence="1">DSM 107476</strain>
    </source>
</reference>
<evidence type="ECO:0000313" key="2">
    <source>
        <dbReference type="Proteomes" id="UP001180840"/>
    </source>
</evidence>
<protein>
    <submittedName>
        <fullName evidence="1">Sulfur carrier protein</fullName>
    </submittedName>
</protein>
<organism evidence="1 2">
    <name type="scientific">Corynebacterium guangdongense</name>
    <dbReference type="NCBI Taxonomy" id="1783348"/>
    <lineage>
        <taxon>Bacteria</taxon>
        <taxon>Bacillati</taxon>
        <taxon>Actinomycetota</taxon>
        <taxon>Actinomycetes</taxon>
        <taxon>Mycobacteriales</taxon>
        <taxon>Corynebacteriaceae</taxon>
        <taxon>Corynebacterium</taxon>
    </lineage>
</organism>
<accession>A0ABU1ZXF5</accession>